<evidence type="ECO:0000313" key="1">
    <source>
        <dbReference type="EMBL" id="EGY78426.1"/>
    </source>
</evidence>
<reference evidence="1 2" key="1">
    <citation type="submission" date="2011-06" db="EMBL/GenBank/DDBJ databases">
        <authorList>
            <person name="Muzny D."/>
            <person name="Qin X."/>
            <person name="Deng J."/>
            <person name="Jiang H."/>
            <person name="Liu Y."/>
            <person name="Qu J."/>
            <person name="Song X.-Z."/>
            <person name="Zhang L."/>
            <person name="Thornton R."/>
            <person name="Coyle M."/>
            <person name="Francisco L."/>
            <person name="Jackson L."/>
            <person name="Javaid M."/>
            <person name="Korchina V."/>
            <person name="Kovar C."/>
            <person name="Mata R."/>
            <person name="Mathew T."/>
            <person name="Ngo R."/>
            <person name="Nguyen L."/>
            <person name="Nguyen N."/>
            <person name="Okwuonu G."/>
            <person name="Ongeri F."/>
            <person name="Pham C."/>
            <person name="Simmons D."/>
            <person name="Wilczek-Boney K."/>
            <person name="Hale W."/>
            <person name="Jakkamsetti A."/>
            <person name="Pham P."/>
            <person name="Ruth R."/>
            <person name="San Lucas F."/>
            <person name="Warren J."/>
            <person name="Zhang J."/>
            <person name="Zhao Z."/>
            <person name="Zhou C."/>
            <person name="Zhu D."/>
            <person name="Lee S."/>
            <person name="Bess C."/>
            <person name="Blankenburg K."/>
            <person name="Forbes L."/>
            <person name="Fu Q."/>
            <person name="Gubbala S."/>
            <person name="Hirani K."/>
            <person name="Jayaseelan J.C."/>
            <person name="Lara F."/>
            <person name="Munidasa M."/>
            <person name="Palculict T."/>
            <person name="Patil S."/>
            <person name="Pu L.-L."/>
            <person name="Saada N."/>
            <person name="Tang L."/>
            <person name="Weissenberger G."/>
            <person name="Zhu Y."/>
            <person name="Hemphill L."/>
            <person name="Shang Y."/>
            <person name="Youmans B."/>
            <person name="Ayvaz T."/>
            <person name="Ross M."/>
            <person name="Santibanez J."/>
            <person name="Aqrawi P."/>
            <person name="Gross S."/>
            <person name="Joshi V."/>
            <person name="Fowler G."/>
            <person name="Nazareth L."/>
            <person name="Reid J."/>
            <person name="Worley K."/>
            <person name="Petrosino J."/>
            <person name="Highlander S."/>
            <person name="Gibbs R."/>
        </authorList>
    </citation>
    <scope>NUCLEOTIDE SEQUENCE [LARGE SCALE GENOMIC DNA]</scope>
    <source>
        <strain evidence="1 2">ATCC 25577</strain>
    </source>
</reference>
<proteinExistence type="predicted"/>
<gene>
    <name evidence="1" type="ORF">HMPREF9153_0595</name>
</gene>
<protein>
    <submittedName>
        <fullName evidence="1">Asp/Glu racemase</fullName>
    </submittedName>
</protein>
<evidence type="ECO:0000313" key="2">
    <source>
        <dbReference type="Proteomes" id="UP000005332"/>
    </source>
</evidence>
<sequence length="52" mass="5700">MARCIASGISTSLISTMDTSTPPRVRLHLDDLTEVRVEFLPMGEEGVEIRPA</sequence>
<name>G4CVN8_9ACTN</name>
<keyword evidence="2" id="KW-1185">Reference proteome</keyword>
<dbReference type="HOGENOM" id="CLU_3083468_0_0_11"/>
<dbReference type="PATRIC" id="fig|997355.3.peg.583"/>
<dbReference type="Proteomes" id="UP000005332">
    <property type="component" value="Unassembled WGS sequence"/>
</dbReference>
<organism evidence="1 2">
    <name type="scientific">Cutibacterium avidum ATCC 25577</name>
    <dbReference type="NCBI Taxonomy" id="997355"/>
    <lineage>
        <taxon>Bacteria</taxon>
        <taxon>Bacillati</taxon>
        <taxon>Actinomycetota</taxon>
        <taxon>Actinomycetes</taxon>
        <taxon>Propionibacteriales</taxon>
        <taxon>Propionibacteriaceae</taxon>
        <taxon>Cutibacterium</taxon>
    </lineage>
</organism>
<dbReference type="AlphaFoldDB" id="G4CVN8"/>
<dbReference type="EMBL" id="AGBA01000007">
    <property type="protein sequence ID" value="EGY78426.1"/>
    <property type="molecule type" value="Genomic_DNA"/>
</dbReference>
<accession>G4CVN8</accession>
<comment type="caution">
    <text evidence="1">The sequence shown here is derived from an EMBL/GenBank/DDBJ whole genome shotgun (WGS) entry which is preliminary data.</text>
</comment>